<keyword evidence="2" id="KW-0699">rRNA-binding</keyword>
<dbReference type="SUPFAM" id="SSF46992">
    <property type="entry name" value="Ribosomal protein S20"/>
    <property type="match status" value="1"/>
</dbReference>
<comment type="similarity">
    <text evidence="1">Belongs to the bacterial ribosomal protein bS20 family.</text>
</comment>
<organism evidence="7">
    <name type="scientific">marine sediment metagenome</name>
    <dbReference type="NCBI Taxonomy" id="412755"/>
    <lineage>
        <taxon>unclassified sequences</taxon>
        <taxon>metagenomes</taxon>
        <taxon>ecological metagenomes</taxon>
    </lineage>
</organism>
<name>X1GGG3_9ZZZZ</name>
<keyword evidence="3" id="KW-0694">RNA-binding</keyword>
<evidence type="ECO:0008006" key="8">
    <source>
        <dbReference type="Google" id="ProtNLM"/>
    </source>
</evidence>
<evidence type="ECO:0000256" key="1">
    <source>
        <dbReference type="ARBA" id="ARBA00007634"/>
    </source>
</evidence>
<dbReference type="Pfam" id="PF01649">
    <property type="entry name" value="Ribosomal_S20p"/>
    <property type="match status" value="1"/>
</dbReference>
<keyword evidence="4" id="KW-0689">Ribosomal protein</keyword>
<dbReference type="HAMAP" id="MF_00500">
    <property type="entry name" value="Ribosomal_bS20"/>
    <property type="match status" value="1"/>
</dbReference>
<protein>
    <recommendedName>
        <fullName evidence="8">30S ribosomal protein S20</fullName>
    </recommendedName>
</protein>
<feature type="compositionally biased region" description="Basic residues" evidence="6">
    <location>
        <begin position="71"/>
        <end position="81"/>
    </location>
</feature>
<proteinExistence type="inferred from homology"/>
<evidence type="ECO:0000256" key="4">
    <source>
        <dbReference type="ARBA" id="ARBA00022980"/>
    </source>
</evidence>
<dbReference type="GO" id="GO:0070181">
    <property type="term" value="F:small ribosomal subunit rRNA binding"/>
    <property type="evidence" value="ECO:0007669"/>
    <property type="project" value="TreeGrafter"/>
</dbReference>
<dbReference type="PANTHER" id="PTHR33398">
    <property type="entry name" value="30S RIBOSOMAL PROTEIN S20"/>
    <property type="match status" value="1"/>
</dbReference>
<evidence type="ECO:0000313" key="7">
    <source>
        <dbReference type="EMBL" id="GAH56307.1"/>
    </source>
</evidence>
<dbReference type="Gene3D" id="1.20.58.110">
    <property type="entry name" value="Ribosomal protein S20"/>
    <property type="match status" value="1"/>
</dbReference>
<keyword evidence="5" id="KW-0687">Ribonucleoprotein</keyword>
<evidence type="ECO:0000256" key="5">
    <source>
        <dbReference type="ARBA" id="ARBA00023274"/>
    </source>
</evidence>
<comment type="caution">
    <text evidence="7">The sequence shown here is derived from an EMBL/GenBank/DDBJ whole genome shotgun (WGS) entry which is preliminary data.</text>
</comment>
<dbReference type="InterPro" id="IPR002583">
    <property type="entry name" value="Ribosomal_bS20"/>
</dbReference>
<evidence type="ECO:0000256" key="3">
    <source>
        <dbReference type="ARBA" id="ARBA00022884"/>
    </source>
</evidence>
<dbReference type="GO" id="GO:0006412">
    <property type="term" value="P:translation"/>
    <property type="evidence" value="ECO:0007669"/>
    <property type="project" value="InterPro"/>
</dbReference>
<sequence>MAHSLSAKKRIRQNITRRSRNRGRKNRIRDLEKAFDQALLKADVDQAQLQFRKLSGYLDKIALTSTLHKNTVARKKSRAAKRLAQLQTS</sequence>
<evidence type="ECO:0000256" key="6">
    <source>
        <dbReference type="SAM" id="MobiDB-lite"/>
    </source>
</evidence>
<dbReference type="EMBL" id="BARU01019741">
    <property type="protein sequence ID" value="GAH56307.1"/>
    <property type="molecule type" value="Genomic_DNA"/>
</dbReference>
<dbReference type="GO" id="GO:0003735">
    <property type="term" value="F:structural constituent of ribosome"/>
    <property type="evidence" value="ECO:0007669"/>
    <property type="project" value="InterPro"/>
</dbReference>
<gene>
    <name evidence="7" type="ORF">S03H2_32488</name>
</gene>
<dbReference type="GO" id="GO:0015935">
    <property type="term" value="C:small ribosomal subunit"/>
    <property type="evidence" value="ECO:0007669"/>
    <property type="project" value="TreeGrafter"/>
</dbReference>
<reference evidence="7" key="1">
    <citation type="journal article" date="2014" name="Front. Microbiol.">
        <title>High frequency of phylogenetically diverse reductive dehalogenase-homologous genes in deep subseafloor sedimentary metagenomes.</title>
        <authorList>
            <person name="Kawai M."/>
            <person name="Futagami T."/>
            <person name="Toyoda A."/>
            <person name="Takaki Y."/>
            <person name="Nishi S."/>
            <person name="Hori S."/>
            <person name="Arai W."/>
            <person name="Tsubouchi T."/>
            <person name="Morono Y."/>
            <person name="Uchiyama I."/>
            <person name="Ito T."/>
            <person name="Fujiyama A."/>
            <person name="Inagaki F."/>
            <person name="Takami H."/>
        </authorList>
    </citation>
    <scope>NUCLEOTIDE SEQUENCE</scope>
    <source>
        <strain evidence="7">Expedition CK06-06</strain>
    </source>
</reference>
<evidence type="ECO:0000256" key="2">
    <source>
        <dbReference type="ARBA" id="ARBA00022730"/>
    </source>
</evidence>
<dbReference type="NCBIfam" id="TIGR00029">
    <property type="entry name" value="S20"/>
    <property type="match status" value="1"/>
</dbReference>
<dbReference type="AlphaFoldDB" id="X1GGG3"/>
<feature type="region of interest" description="Disordered" evidence="6">
    <location>
        <begin position="70"/>
        <end position="89"/>
    </location>
</feature>
<accession>X1GGG3</accession>
<dbReference type="PANTHER" id="PTHR33398:SF1">
    <property type="entry name" value="SMALL RIBOSOMAL SUBUNIT PROTEIN BS20C"/>
    <property type="match status" value="1"/>
</dbReference>
<feature type="region of interest" description="Disordered" evidence="6">
    <location>
        <begin position="1"/>
        <end position="26"/>
    </location>
</feature>
<dbReference type="InterPro" id="IPR036510">
    <property type="entry name" value="Ribosomal_bS20_sf"/>
</dbReference>